<evidence type="ECO:0000259" key="4">
    <source>
        <dbReference type="PROSITE" id="PS50014"/>
    </source>
</evidence>
<dbReference type="SMART" id="SM00297">
    <property type="entry name" value="BROMO"/>
    <property type="match status" value="1"/>
</dbReference>
<dbReference type="Pfam" id="PF00439">
    <property type="entry name" value="Bromodomain"/>
    <property type="match status" value="1"/>
</dbReference>
<feature type="compositionally biased region" description="Low complexity" evidence="3">
    <location>
        <begin position="233"/>
        <end position="242"/>
    </location>
</feature>
<dbReference type="Proteomes" id="UP000036403">
    <property type="component" value="Unassembled WGS sequence"/>
</dbReference>
<accession>A0A0J7KRG5</accession>
<sequence length="401" mass="46908">MSNTCSCIFIQEYKCENPFNTDVDFELLPLRQKVEILRALCDFRLDAEDVEQSLSNLDSDSLRVEPLGHDRKNSAYWYFYGTRLYREDYIDTSNSASNKQKSKPKDKKRKKRRNRVAKEEEEEKEEASLIDGENKGRESVWQVVCFTQQDWSRLVEKFRDSEYETERKLYRTLSEDFMPEIPKLFDLKEKQQRRKLLQRNSSRVLRSQEPTTQMDAVMVRSKIKTKTNKGTKKGTQQGSKSTYIKEDTTPPLPTPPIQKKGRQTNNSLASAVGQIVIHTRDEVEDLEKKKGTSNHGDGNYVSCNYGYKYGYSFRIEEEERCVGMHKVLESIKDHVDAWPFIEPVDEEYAPRYYSVVRKPMDLSTMEEKLEGGSYKSLSQFKHDFRLIVDNCRQYNGSDNGL</sequence>
<dbReference type="PANTHER" id="PTHR47092">
    <property type="entry name" value="CAT EYE SYNDROME CRITICAL REGION PROTEIN 2"/>
    <property type="match status" value="1"/>
</dbReference>
<proteinExistence type="predicted"/>
<feature type="compositionally biased region" description="Basic residues" evidence="3">
    <location>
        <begin position="222"/>
        <end position="232"/>
    </location>
</feature>
<dbReference type="AlphaFoldDB" id="A0A0J7KRG5"/>
<gene>
    <name evidence="5" type="ORF">RF55_6990</name>
</gene>
<keyword evidence="6" id="KW-1185">Reference proteome</keyword>
<dbReference type="Gene3D" id="1.20.920.10">
    <property type="entry name" value="Bromodomain-like"/>
    <property type="match status" value="1"/>
</dbReference>
<dbReference type="InterPro" id="IPR036427">
    <property type="entry name" value="Bromodomain-like_sf"/>
</dbReference>
<dbReference type="GO" id="GO:0090537">
    <property type="term" value="C:CERF complex"/>
    <property type="evidence" value="ECO:0007669"/>
    <property type="project" value="InterPro"/>
</dbReference>
<keyword evidence="1 2" id="KW-0103">Bromodomain</keyword>
<name>A0A0J7KRG5_LASNI</name>
<dbReference type="PRINTS" id="PR00503">
    <property type="entry name" value="BROMODOMAIN"/>
</dbReference>
<feature type="region of interest" description="Disordered" evidence="3">
    <location>
        <begin position="222"/>
        <end position="266"/>
    </location>
</feature>
<dbReference type="PaxDb" id="67767-A0A0J7KRG5"/>
<dbReference type="PANTHER" id="PTHR47092:SF1">
    <property type="entry name" value="CHROMATIN REMODELING REGULATOR CECR2"/>
    <property type="match status" value="1"/>
</dbReference>
<evidence type="ECO:0000256" key="3">
    <source>
        <dbReference type="SAM" id="MobiDB-lite"/>
    </source>
</evidence>
<dbReference type="SUPFAM" id="SSF47370">
    <property type="entry name" value="Bromodomain"/>
    <property type="match status" value="1"/>
</dbReference>
<feature type="compositionally biased region" description="Basic residues" evidence="3">
    <location>
        <begin position="100"/>
        <end position="115"/>
    </location>
</feature>
<dbReference type="OrthoDB" id="303107at2759"/>
<dbReference type="InterPro" id="IPR029614">
    <property type="entry name" value="CECR2"/>
</dbReference>
<dbReference type="GO" id="GO:0006338">
    <property type="term" value="P:chromatin remodeling"/>
    <property type="evidence" value="ECO:0007669"/>
    <property type="project" value="InterPro"/>
</dbReference>
<dbReference type="InterPro" id="IPR001487">
    <property type="entry name" value="Bromodomain"/>
</dbReference>
<dbReference type="EMBL" id="LBMM01003943">
    <property type="protein sequence ID" value="KMQ92967.1"/>
    <property type="molecule type" value="Genomic_DNA"/>
</dbReference>
<dbReference type="PROSITE" id="PS50014">
    <property type="entry name" value="BROMODOMAIN_2"/>
    <property type="match status" value="1"/>
</dbReference>
<evidence type="ECO:0000256" key="1">
    <source>
        <dbReference type="ARBA" id="ARBA00023117"/>
    </source>
</evidence>
<dbReference type="STRING" id="67767.A0A0J7KRG5"/>
<reference evidence="5 6" key="1">
    <citation type="submission" date="2015-04" db="EMBL/GenBank/DDBJ databases">
        <title>Lasius niger genome sequencing.</title>
        <authorList>
            <person name="Konorov E.A."/>
            <person name="Nikitin M.A."/>
            <person name="Kirill M.V."/>
            <person name="Chang P."/>
        </authorList>
    </citation>
    <scope>NUCLEOTIDE SEQUENCE [LARGE SCALE GENOMIC DNA]</scope>
    <source>
        <tissue evidence="5">Whole</tissue>
    </source>
</reference>
<evidence type="ECO:0000256" key="2">
    <source>
        <dbReference type="PROSITE-ProRule" id="PRU00035"/>
    </source>
</evidence>
<protein>
    <submittedName>
        <fullName evidence="5">Cat eye syndrome critical region protein 2</fullName>
    </submittedName>
</protein>
<evidence type="ECO:0000313" key="6">
    <source>
        <dbReference type="Proteomes" id="UP000036403"/>
    </source>
</evidence>
<feature type="domain" description="Bromo" evidence="4">
    <location>
        <begin position="332"/>
        <end position="401"/>
    </location>
</feature>
<organism evidence="5 6">
    <name type="scientific">Lasius niger</name>
    <name type="common">Black garden ant</name>
    <dbReference type="NCBI Taxonomy" id="67767"/>
    <lineage>
        <taxon>Eukaryota</taxon>
        <taxon>Metazoa</taxon>
        <taxon>Ecdysozoa</taxon>
        <taxon>Arthropoda</taxon>
        <taxon>Hexapoda</taxon>
        <taxon>Insecta</taxon>
        <taxon>Pterygota</taxon>
        <taxon>Neoptera</taxon>
        <taxon>Endopterygota</taxon>
        <taxon>Hymenoptera</taxon>
        <taxon>Apocrita</taxon>
        <taxon>Aculeata</taxon>
        <taxon>Formicoidea</taxon>
        <taxon>Formicidae</taxon>
        <taxon>Formicinae</taxon>
        <taxon>Lasius</taxon>
        <taxon>Lasius</taxon>
    </lineage>
</organism>
<feature type="region of interest" description="Disordered" evidence="3">
    <location>
        <begin position="93"/>
        <end position="131"/>
    </location>
</feature>
<evidence type="ECO:0000313" key="5">
    <source>
        <dbReference type="EMBL" id="KMQ92967.1"/>
    </source>
</evidence>
<comment type="caution">
    <text evidence="5">The sequence shown here is derived from an EMBL/GenBank/DDBJ whole genome shotgun (WGS) entry which is preliminary data.</text>
</comment>